<evidence type="ECO:0000313" key="1">
    <source>
        <dbReference type="EMBL" id="UPK91164.1"/>
    </source>
</evidence>
<sequence>MMPTLNADMYKPAPRRVKKTNIVRTRTGCITCRERRKKCDEKKPACSTCERLGKRCERYKAGISFKNVSFDASPSPQRGTRRNGARYAPHEECSPEAVTAQTPLSHESSPVNLTISSRPSQRAPEDTASSTPLSESIMSLPISPFSDMGAAGFEFANTSLGDGFALWAGDVDYASAKPLADDAHSSQFGSDTHPRAPLGTSGGEETSAQTPRLEDAPLLVEHGLRNEATPDGHVSEVMDLPNLSDLPITNSPITDLIIPGINLTTSNTIQPYQILKSPSPFLLSDNQVVYMDFWLHQCLPALHPIFEDFPILGDLPVVVTDTMMALSAGRLSRMLPQRSSSTLPSLLGLSFKPDSSHKTRSQKYYYSAIRGISDWVKGNSESQTTTTLATLILFCYWESSMGNFRDFSVHSGGATKLIEAQESTLVQQGFVGYGLMAAWVRAQMNNWWRRMHFSTVEFQRKQDPVSISHNVELILDLVGDTKASVLVMLCESLRIYSSAVVAYWDLFCDPPSTNENSQPGSQTPTASSASREGDACLYPYNLLMKAQTRKLNDWHTKLPLSQLPITSFHSACPATSEDSRLTAEPLYFQSHDSAMNYAYYITARIIQSADLLKDQKSTTAQETDRWALVLLQIAAGIDWEECIRLNTFAIGFSGLLLICAMDTSNPAIGLWIQNWLEERQRTSHLEEGSFPVLQILQVLRAVNHERVRGRDVFAVFQTVDDGGGEGKFHSYHSQTLTSVMVYGKDKDTKNMVSYSIPV</sequence>
<evidence type="ECO:0000313" key="2">
    <source>
        <dbReference type="Proteomes" id="UP000830768"/>
    </source>
</evidence>
<organism evidence="1 2">
    <name type="scientific">Fusarium solani subsp. cucurbitae</name>
    <name type="common">Neocosmosporum cucurbitae</name>
    <dbReference type="NCBI Taxonomy" id="2747967"/>
    <lineage>
        <taxon>Eukaryota</taxon>
        <taxon>Fungi</taxon>
        <taxon>Dikarya</taxon>
        <taxon>Ascomycota</taxon>
        <taxon>Pezizomycotina</taxon>
        <taxon>Sordariomycetes</taxon>
        <taxon>Hypocreomycetidae</taxon>
        <taxon>Hypocreales</taxon>
        <taxon>Nectriaceae</taxon>
        <taxon>Fusarium</taxon>
        <taxon>Fusarium solani species complex</taxon>
    </lineage>
</organism>
<dbReference type="Proteomes" id="UP000830768">
    <property type="component" value="Chromosome 2"/>
</dbReference>
<proteinExistence type="predicted"/>
<protein>
    <submittedName>
        <fullName evidence="1">Uncharacterized protein</fullName>
    </submittedName>
</protein>
<accession>A0ACD3YQG2</accession>
<name>A0ACD3YQG2_FUSSC</name>
<reference evidence="1" key="1">
    <citation type="submission" date="2021-11" db="EMBL/GenBank/DDBJ databases">
        <title>Fusarium solani-melongenae Genome sequencing and assembly.</title>
        <authorList>
            <person name="Xie S."/>
            <person name="Huang L."/>
            <person name="Zhang X."/>
        </authorList>
    </citation>
    <scope>NUCLEOTIDE SEQUENCE</scope>
    <source>
        <strain evidence="1">CRI 24-3</strain>
    </source>
</reference>
<keyword evidence="2" id="KW-1185">Reference proteome</keyword>
<gene>
    <name evidence="1" type="ORF">LCI18_002099</name>
</gene>
<dbReference type="EMBL" id="CP090031">
    <property type="protein sequence ID" value="UPK91164.1"/>
    <property type="molecule type" value="Genomic_DNA"/>
</dbReference>